<dbReference type="EMBL" id="BK015417">
    <property type="protein sequence ID" value="DAE05769.1"/>
    <property type="molecule type" value="Genomic_DNA"/>
</dbReference>
<proteinExistence type="predicted"/>
<protein>
    <submittedName>
        <fullName evidence="2">Portal protein</fullName>
    </submittedName>
</protein>
<evidence type="ECO:0000256" key="1">
    <source>
        <dbReference type="SAM" id="MobiDB-lite"/>
    </source>
</evidence>
<feature type="region of interest" description="Disordered" evidence="1">
    <location>
        <begin position="1"/>
        <end position="24"/>
    </location>
</feature>
<accession>A0A8S5PHB6</accession>
<sequence length="530" mass="59285">MARKSRPPPIQDLGGPLPLPDHNTPWPPAGYQALLDDMRTWEAWWIGDPQRLWNLYRSDSDVQTRHRRRNVSGFVGRFFWGRNRGTTSTGGPSRGDLHIPIASDICATSADLLYSTPPRITAINEATSDQIERYKDDGLLEALITGAETAAALGGRYTRVTWDPAILSRPFLSVVDADAALPEFRWGRLVAVTFWTDLASDGSHFIRHLERHELDAAGNGVILHGLYEGTSTNLGRLIPLTEHPSTAPLAMLVNDQAELNVPRTPGLNVVYTPNMTPQRRWRHHPQGRYMGRSDLEGSEQLFDALDETYSAWMRDVRLAKARIIVDRSMLETPGGKSDEGAPAFDLDREVFTPLDGIGSFKDGGSVEPQQFQIRWQEHQQTALDLTRQIIRNARYSTATFGDVQDTDITATEVRARQATTETTRARKIRCEKPAVQALLVKMLRTDRALFNTPGLDETDISVDFPQLHQATVADNAQTVATLRGVEALSLQTSVELAHPDWDDTQIQEEVTRLQREHPLSSPDDWRPLGA</sequence>
<name>A0A8S5PHB6_9CAUD</name>
<dbReference type="Pfam" id="PF05133">
    <property type="entry name" value="SPP1_portal"/>
    <property type="match status" value="1"/>
</dbReference>
<evidence type="ECO:0000313" key="2">
    <source>
        <dbReference type="EMBL" id="DAE05769.1"/>
    </source>
</evidence>
<organism evidence="2">
    <name type="scientific">Siphoviridae sp. ctrEg9</name>
    <dbReference type="NCBI Taxonomy" id="2825688"/>
    <lineage>
        <taxon>Viruses</taxon>
        <taxon>Duplodnaviria</taxon>
        <taxon>Heunggongvirae</taxon>
        <taxon>Uroviricota</taxon>
        <taxon>Caudoviricetes</taxon>
    </lineage>
</organism>
<reference evidence="2" key="1">
    <citation type="journal article" date="2021" name="Proc. Natl. Acad. Sci. U.S.A.">
        <title>A Catalog of Tens of Thousands of Viruses from Human Metagenomes Reveals Hidden Associations with Chronic Diseases.</title>
        <authorList>
            <person name="Tisza M.J."/>
            <person name="Buck C.B."/>
        </authorList>
    </citation>
    <scope>NUCLEOTIDE SEQUENCE</scope>
    <source>
        <strain evidence="2">CtrEg9</strain>
    </source>
</reference>
<dbReference type="InterPro" id="IPR021145">
    <property type="entry name" value="Portal_protein_SPP1_Gp6-like"/>
</dbReference>